<dbReference type="Gene3D" id="1.20.140.70">
    <property type="entry name" value="Oligopeptidase f, N-terminal domain"/>
    <property type="match status" value="1"/>
</dbReference>
<gene>
    <name evidence="2" type="ORF">ENJ63_02010</name>
</gene>
<accession>A0A7V2SYM9</accession>
<feature type="domain" description="Oligopeptidase F N-terminal" evidence="1">
    <location>
        <begin position="115"/>
        <end position="183"/>
    </location>
</feature>
<dbReference type="Pfam" id="PF08439">
    <property type="entry name" value="Peptidase_M3_N"/>
    <property type="match status" value="1"/>
</dbReference>
<organism evidence="2">
    <name type="scientific">Dissulfuribacter thermophilus</name>
    <dbReference type="NCBI Taxonomy" id="1156395"/>
    <lineage>
        <taxon>Bacteria</taxon>
        <taxon>Pseudomonadati</taxon>
        <taxon>Thermodesulfobacteriota</taxon>
        <taxon>Dissulfuribacteria</taxon>
        <taxon>Dissulfuribacterales</taxon>
        <taxon>Dissulfuribacteraceae</taxon>
        <taxon>Dissulfuribacter</taxon>
    </lineage>
</organism>
<dbReference type="InterPro" id="IPR013647">
    <property type="entry name" value="OligopepF_N_dom"/>
</dbReference>
<dbReference type="AlphaFoldDB" id="A0A7V2SYM9"/>
<feature type="non-terminal residue" evidence="2">
    <location>
        <position position="220"/>
    </location>
</feature>
<dbReference type="Proteomes" id="UP000885797">
    <property type="component" value="Unassembled WGS sequence"/>
</dbReference>
<comment type="caution">
    <text evidence="2">The sequence shown here is derived from an EMBL/GenBank/DDBJ whole genome shotgun (WGS) entry which is preliminary data.</text>
</comment>
<protein>
    <submittedName>
        <fullName evidence="2">Oligoendopeptidase F</fullName>
    </submittedName>
</protein>
<proteinExistence type="predicted"/>
<dbReference type="SUPFAM" id="SSF55486">
    <property type="entry name" value="Metalloproteases ('zincins'), catalytic domain"/>
    <property type="match status" value="1"/>
</dbReference>
<evidence type="ECO:0000313" key="2">
    <source>
        <dbReference type="EMBL" id="HFC46637.1"/>
    </source>
</evidence>
<sequence>MQGKTPGAEGVIWDLSHLYKGPDDPQIEKDLGEVKARAKGIEETHKGHVKDLTPQGLHDLVRELEALNERFARIAAYAQLDFSTNCTDPQKGAFLQRIREEGAEIQRHLVFFDLEWQKVPEDLASTILKDKTIEHYRHYLAFLRRLAPHTLSEEQEKLLIDLSPVGKSSWITLFEKVMAHLRFGAEERTQEEVLSDLYSPDRNVRKKAHKDFTEGLKQEE</sequence>
<name>A0A7V2SYM9_9BACT</name>
<reference evidence="2" key="1">
    <citation type="journal article" date="2020" name="mSystems">
        <title>Genome- and Community-Level Interaction Insights into Carbon Utilization and Element Cycling Functions of Hydrothermarchaeota in Hydrothermal Sediment.</title>
        <authorList>
            <person name="Zhou Z."/>
            <person name="Liu Y."/>
            <person name="Xu W."/>
            <person name="Pan J."/>
            <person name="Luo Z.H."/>
            <person name="Li M."/>
        </authorList>
    </citation>
    <scope>NUCLEOTIDE SEQUENCE [LARGE SCALE GENOMIC DNA]</scope>
    <source>
        <strain evidence="2">HyVt-503</strain>
    </source>
</reference>
<dbReference type="EMBL" id="DRND01000168">
    <property type="protein sequence ID" value="HFC46637.1"/>
    <property type="molecule type" value="Genomic_DNA"/>
</dbReference>
<evidence type="ECO:0000259" key="1">
    <source>
        <dbReference type="Pfam" id="PF08439"/>
    </source>
</evidence>